<keyword evidence="13" id="KW-1185">Reference proteome</keyword>
<feature type="region of interest" description="Disordered" evidence="10">
    <location>
        <begin position="653"/>
        <end position="758"/>
    </location>
</feature>
<feature type="compositionally biased region" description="Low complexity" evidence="10">
    <location>
        <begin position="1595"/>
        <end position="1641"/>
    </location>
</feature>
<sequence>MSVNTPSPLGDASSVASLPPQGHRGEVVKTGNLKKLKTNKKKYFVLRCESADYPARLEYYDNEKKFKAHQQPKRSISLKACFNINRRTDMKPKYVIALYTKDDCFCIVLESEEEREAWLRALWALQDGDDVTDGEAPKPVFEHVWKVEVANKGLGSTRGINGPYHLCLTGRTVSLVRILSDGSKDILEFPLINIRSFGCAESFFYMEVGRNAVTGTGEIWMLAEDAVIAKDMSRAIHAMRSRGDDRIRSDDSGSRQIARSASVSEPTRPISVTNRRHNNSASEKHDESETSVPNVNESTAGYVGNLDTYCEMRVPGRLVSTDHDGSALSRTGSVPYNFLYCQLSQRCVQQQQQQQCRVNNNILSHPNRRRHSVSAVSVSTPGAASCWASGCKGASCTPCAPHGASGTMPGSGAGAAGSNTTPLLVHHQRTYSFPLSPLPPSTSVRRGSAGTRAGLGLGQAAQTGQRHSGTGLVGTSPNSAHCSSAGRDRSDSLPSTVRAPTENHSFSHGSMGTHGHHPHHVYGRTMHYISACHRPHSMYNRGISHSPPVNNSSPVSPASGACSTDSAGSSLSIDDGENWVDGTDGTLSSSISSRYPTNHPLTPESPIEEENCDDYVHWNGPSGLDSGVGDDEKMNNYMPMAPSAATLSLPIQQPHSGSARKYSPGRGSQGANLKAGTSPSHSNYMEMNSPCGSSPMDTPGNYMIMSPGNAPDNIRNSAFHNRNFQHTAPSSANHSRTSSLAEETPDGYVPMMPGQTDDGYVDMDPQSVDVHDDFHHGEMSPSSSCSITSGTPSTDLRFSEYPLEKVNSYLTPSEEEEHSEQRPARCYSVGSKPDSLNKKNRIDFINQTDCSRVRAFSVGSRNAGSKYMSRPLGHDIHATRHALQAGGHFTPPSQQRQQQGGGGGGKKSSSAPILSNPLSSSPMNRQILGGSHSSVEPMDDLMEMDFSPSVPSSSKINRNKNAGKTGGRSKSTCVNEYVAMSPADRLSVPSGGGGPSHHSSLSSVASSYSTAEGFDVVDHVGSPRTFDSIGPGSPPKTSVLRGVYSNSVGRSPPDSLARSPPSRSNVLPRSAVARMSCIAELKPQNFPMTTPSPPIKPSLLATNNSASSMAAKMAKMAVSSPYVEMNPSNATMKPVMATSSASKQPAESGPYVEMKGRASSGTSKATANVLPSSATNEDYLDMSFKPRRTSVPECKELSSATVTDGYVEMGWKASGESDLESNPRKTSLDSQKPTGNEDYMVMTGGGSSSRNRRERRGSTKRERNQFRSQPINIQQPQHNRKIMMDTPPKAPPGFLPLGSSLDSQSPLSSPFASLGRSRNREVSKDSSSTSTTTPTGSNSTIFPISLNSPCSPLAPFTEDEPSVTSASLSEASFDKLEKVPADMSTGTLRLSYPKVETSKSNSIISSSSKQDLPKHDYVNFTPNSSERIDSSLKSSIADDSGDYAIMCPGSSIASKPEPLKKVPTATLSANSKQIARLPIDDDLSLCAGPQSSDFTRPASKPLTVSSLLGMNNLSPSSSPSEPQNILSSSTAVTSKLLLSRQVPPGPCISERKVQNCDSDSSSISSCGTLEKASSSSSISRLDVKDSTENVTEDNVSAVTAAGPVTPVVFSSPNASPCPSPSLCSDGSSSHVSPVSPSPASAGGAGVREKKMSSGSDSSTASRDSQLLVRKYSTGSVSPSGTGAKNKGNGATGKSNNTPANRRLSCPSKSSVSRQVSLSSDVSDGSQLEESRLSEFGSSLSRQTSSSSTSGEASSSTLPLTEKRSLSCSPVPSSASPVPRPAEREINYASLDLRTGSESEDSSTRSPRGLKTQGSLSESQSSTSSPSPNPPGGTFTYAQIDFEKSEELWSASTAKGVKQ</sequence>
<feature type="compositionally biased region" description="Low complexity" evidence="10">
    <location>
        <begin position="449"/>
        <end position="466"/>
    </location>
</feature>
<feature type="compositionally biased region" description="Basic and acidic residues" evidence="10">
    <location>
        <begin position="241"/>
        <end position="253"/>
    </location>
</feature>
<dbReference type="PANTHER" id="PTHR10614:SF13">
    <property type="entry name" value="INSULIN RECEPTOR SUBSTRATE 1"/>
    <property type="match status" value="1"/>
</dbReference>
<feature type="region of interest" description="Disordered" evidence="10">
    <location>
        <begin position="774"/>
        <end position="793"/>
    </location>
</feature>
<feature type="compositionally biased region" description="Low complexity" evidence="10">
    <location>
        <begin position="1814"/>
        <end position="1825"/>
    </location>
</feature>
<feature type="domain" description="IRS-type PTB" evidence="12">
    <location>
        <begin position="141"/>
        <end position="247"/>
    </location>
</feature>
<feature type="region of interest" description="Disordered" evidence="10">
    <location>
        <begin position="1574"/>
        <end position="1835"/>
    </location>
</feature>
<dbReference type="PANTHER" id="PTHR10614">
    <property type="entry name" value="INSULIN RECEPTOR SUBSTRATE"/>
    <property type="match status" value="1"/>
</dbReference>
<dbReference type="Pfam" id="PF00169">
    <property type="entry name" value="PH"/>
    <property type="match status" value="1"/>
</dbReference>
<evidence type="ECO:0000256" key="3">
    <source>
        <dbReference type="ARBA" id="ARBA00022553"/>
    </source>
</evidence>
<feature type="region of interest" description="Disordered" evidence="10">
    <location>
        <begin position="1025"/>
        <end position="1068"/>
    </location>
</feature>
<accession>A0A6P8ZBQ0</accession>
<dbReference type="OrthoDB" id="946068at2759"/>
<feature type="compositionally biased region" description="Polar residues" evidence="10">
    <location>
        <begin position="1266"/>
        <end position="1277"/>
    </location>
</feature>
<feature type="compositionally biased region" description="Polar residues" evidence="10">
    <location>
        <begin position="561"/>
        <end position="572"/>
    </location>
</feature>
<organism evidence="14">
    <name type="scientific">Thrips palmi</name>
    <name type="common">Melon thrips</name>
    <dbReference type="NCBI Taxonomy" id="161013"/>
    <lineage>
        <taxon>Eukaryota</taxon>
        <taxon>Metazoa</taxon>
        <taxon>Ecdysozoa</taxon>
        <taxon>Arthropoda</taxon>
        <taxon>Hexapoda</taxon>
        <taxon>Insecta</taxon>
        <taxon>Pterygota</taxon>
        <taxon>Neoptera</taxon>
        <taxon>Paraneoptera</taxon>
        <taxon>Thysanoptera</taxon>
        <taxon>Terebrantia</taxon>
        <taxon>Thripoidea</taxon>
        <taxon>Thripidae</taxon>
        <taxon>Thrips</taxon>
    </lineage>
</organism>
<evidence type="ECO:0000256" key="5">
    <source>
        <dbReference type="ARBA" id="ARBA00022737"/>
    </source>
</evidence>
<dbReference type="InterPro" id="IPR001849">
    <property type="entry name" value="PH_domain"/>
</dbReference>
<evidence type="ECO:0000256" key="8">
    <source>
        <dbReference type="ARBA" id="ARBA00033282"/>
    </source>
</evidence>
<dbReference type="GO" id="GO:0005886">
    <property type="term" value="C:plasma membrane"/>
    <property type="evidence" value="ECO:0007669"/>
    <property type="project" value="TreeGrafter"/>
</dbReference>
<dbReference type="CTD" id="30067"/>
<name>A0A6P8ZBQ0_THRPL</name>
<feature type="region of interest" description="Disordered" evidence="10">
    <location>
        <begin position="1"/>
        <end position="27"/>
    </location>
</feature>
<keyword evidence="4" id="KW-0341">Growth regulation</keyword>
<feature type="compositionally biased region" description="Polar residues" evidence="10">
    <location>
        <begin position="473"/>
        <end position="482"/>
    </location>
</feature>
<feature type="compositionally biased region" description="Polar residues" evidence="10">
    <location>
        <begin position="257"/>
        <end position="273"/>
    </location>
</feature>
<evidence type="ECO:0000256" key="4">
    <source>
        <dbReference type="ARBA" id="ARBA00022604"/>
    </source>
</evidence>
<feature type="compositionally biased region" description="Polar residues" evidence="10">
    <location>
        <begin position="585"/>
        <end position="600"/>
    </location>
</feature>
<protein>
    <recommendedName>
        <fullName evidence="2">Insulin receptor substrate 1</fullName>
    </recommendedName>
    <alternativeName>
        <fullName evidence="8">Protein chico</fullName>
    </alternativeName>
</protein>
<dbReference type="CDD" id="cd01257">
    <property type="entry name" value="PH_IRS"/>
    <property type="match status" value="1"/>
</dbReference>
<dbReference type="SMART" id="SM01244">
    <property type="entry name" value="IRS"/>
    <property type="match status" value="1"/>
</dbReference>
<dbReference type="PROSITE" id="PS51064">
    <property type="entry name" value="IRS_PTB"/>
    <property type="match status" value="1"/>
</dbReference>
<gene>
    <name evidence="14" type="primary">LOC117647689</name>
</gene>
<feature type="region of interest" description="Disordered" evidence="10">
    <location>
        <begin position="539"/>
        <end position="638"/>
    </location>
</feature>
<feature type="compositionally biased region" description="Low complexity" evidence="10">
    <location>
        <begin position="780"/>
        <end position="793"/>
    </location>
</feature>
<feature type="compositionally biased region" description="Basic and acidic residues" evidence="10">
    <location>
        <begin position="1256"/>
        <end position="1265"/>
    </location>
</feature>
<feature type="compositionally biased region" description="Low complexity" evidence="10">
    <location>
        <begin position="1326"/>
        <end position="1340"/>
    </location>
</feature>
<feature type="region of interest" description="Disordered" evidence="10">
    <location>
        <begin position="984"/>
        <end position="1004"/>
    </location>
</feature>
<dbReference type="InterPro" id="IPR002404">
    <property type="entry name" value="IRS_PTB"/>
</dbReference>
<evidence type="ECO:0000256" key="9">
    <source>
        <dbReference type="ARBA" id="ARBA00046145"/>
    </source>
</evidence>
<dbReference type="SMART" id="SM00233">
    <property type="entry name" value="PH"/>
    <property type="match status" value="1"/>
</dbReference>
<feature type="region of interest" description="Disordered" evidence="10">
    <location>
        <begin position="240"/>
        <end position="299"/>
    </location>
</feature>
<dbReference type="Pfam" id="PF02174">
    <property type="entry name" value="IRS"/>
    <property type="match status" value="1"/>
</dbReference>
<feature type="domain" description="PH" evidence="11">
    <location>
        <begin position="26"/>
        <end position="127"/>
    </location>
</feature>
<evidence type="ECO:0000259" key="12">
    <source>
        <dbReference type="PROSITE" id="PS51064"/>
    </source>
</evidence>
<dbReference type="Gene3D" id="2.30.29.30">
    <property type="entry name" value="Pleckstrin-homology domain (PH domain)/Phosphotyrosine-binding domain (PTB)"/>
    <property type="match status" value="2"/>
</dbReference>
<keyword evidence="7" id="KW-0896">Oogenesis</keyword>
<evidence type="ECO:0000256" key="2">
    <source>
        <dbReference type="ARBA" id="ARBA00015710"/>
    </source>
</evidence>
<feature type="compositionally biased region" description="Low complexity" evidence="10">
    <location>
        <begin position="1737"/>
        <end position="1756"/>
    </location>
</feature>
<comment type="subunit">
    <text evidence="1">Bindings to phosphatidylinositol 3-kinase and SHP2.</text>
</comment>
<dbReference type="GO" id="GO:0005829">
    <property type="term" value="C:cytosol"/>
    <property type="evidence" value="ECO:0007669"/>
    <property type="project" value="TreeGrafter"/>
</dbReference>
<dbReference type="GO" id="GO:0008286">
    <property type="term" value="P:insulin receptor signaling pathway"/>
    <property type="evidence" value="ECO:0007669"/>
    <property type="project" value="InterPro"/>
</dbReference>
<reference evidence="14" key="1">
    <citation type="submission" date="2025-08" db="UniProtKB">
        <authorList>
            <consortium name="RefSeq"/>
        </authorList>
    </citation>
    <scope>IDENTIFICATION</scope>
    <source>
        <tissue evidence="14">Total insect</tissue>
    </source>
</reference>
<evidence type="ECO:0000313" key="14">
    <source>
        <dbReference type="RefSeq" id="XP_034245477.1"/>
    </source>
</evidence>
<keyword evidence="3" id="KW-0597">Phosphoprotein</keyword>
<dbReference type="GO" id="GO:0043548">
    <property type="term" value="F:phosphatidylinositol 3-kinase binding"/>
    <property type="evidence" value="ECO:0007669"/>
    <property type="project" value="TreeGrafter"/>
</dbReference>
<feature type="compositionally biased region" description="Polar residues" evidence="10">
    <location>
        <begin position="907"/>
        <end position="924"/>
    </location>
</feature>
<feature type="compositionally biased region" description="Low complexity" evidence="10">
    <location>
        <begin position="1765"/>
        <end position="1776"/>
    </location>
</feature>
<feature type="compositionally biased region" description="Low complexity" evidence="10">
    <location>
        <begin position="1704"/>
        <end position="1722"/>
    </location>
</feature>
<dbReference type="Proteomes" id="UP000515158">
    <property type="component" value="Unplaced"/>
</dbReference>
<evidence type="ECO:0000256" key="7">
    <source>
        <dbReference type="ARBA" id="ARBA00022943"/>
    </source>
</evidence>
<evidence type="ECO:0000259" key="11">
    <source>
        <dbReference type="PROSITE" id="PS50003"/>
    </source>
</evidence>
<dbReference type="GO" id="GO:0005158">
    <property type="term" value="F:insulin receptor binding"/>
    <property type="evidence" value="ECO:0007669"/>
    <property type="project" value="InterPro"/>
</dbReference>
<dbReference type="PRINTS" id="PR00628">
    <property type="entry name" value="INSULINRSI"/>
</dbReference>
<evidence type="ECO:0000256" key="1">
    <source>
        <dbReference type="ARBA" id="ARBA00011440"/>
    </source>
</evidence>
<proteinExistence type="predicted"/>
<feature type="region of interest" description="Disordered" evidence="10">
    <location>
        <begin position="433"/>
        <end position="519"/>
    </location>
</feature>
<feature type="compositionally biased region" description="Low complexity" evidence="10">
    <location>
        <begin position="1652"/>
        <end position="1664"/>
    </location>
</feature>
<dbReference type="InterPro" id="IPR039011">
    <property type="entry name" value="IRS"/>
</dbReference>
<keyword evidence="5" id="KW-0677">Repeat</keyword>
<comment type="function">
    <text evidence="9">Activates phosphatidylinositol 3-kinase when bound to the regulatory p85 subunit. May mediate the control of various cellular processes by insulin-like peptides. When phosphorylated by the insulin receptor binds specifically to various cellular proteins containing SH2 domains. Involved in control of cell proliferation, cell size, and body and organ growth throughout development. Also has a role in a signaling pathway controlling the physiological response required to endure periods of low nutrient conditions. Insulin/insulin-like growth factor (IGF) signaling pathway has a role in regulating aging and is necessary in the ovary for vitellogenic maturation.</text>
</comment>
<dbReference type="InterPro" id="IPR011993">
    <property type="entry name" value="PH-like_dom_sf"/>
</dbReference>
<evidence type="ECO:0000256" key="6">
    <source>
        <dbReference type="ARBA" id="ARBA00022782"/>
    </source>
</evidence>
<dbReference type="KEGG" id="tpal:117647689"/>
<dbReference type="RefSeq" id="XP_034245477.1">
    <property type="nucleotide sequence ID" value="XM_034389586.1"/>
</dbReference>
<feature type="compositionally biased region" description="Polar residues" evidence="10">
    <location>
        <begin position="714"/>
        <end position="741"/>
    </location>
</feature>
<dbReference type="SMART" id="SM00310">
    <property type="entry name" value="PTBI"/>
    <property type="match status" value="1"/>
</dbReference>
<feature type="region of interest" description="Disordered" evidence="10">
    <location>
        <begin position="1141"/>
        <end position="1168"/>
    </location>
</feature>
<feature type="region of interest" description="Disordered" evidence="10">
    <location>
        <begin position="1213"/>
        <end position="1344"/>
    </location>
</feature>
<dbReference type="InParanoid" id="A0A6P8ZBQ0"/>
<feature type="compositionally biased region" description="Polar residues" evidence="10">
    <location>
        <begin position="949"/>
        <end position="970"/>
    </location>
</feature>
<dbReference type="PROSITE" id="PS50003">
    <property type="entry name" value="PH_DOMAIN"/>
    <property type="match status" value="1"/>
</dbReference>
<feature type="compositionally biased region" description="Polar residues" evidence="10">
    <location>
        <begin position="290"/>
        <end position="299"/>
    </location>
</feature>
<feature type="region of interest" description="Disordered" evidence="10">
    <location>
        <begin position="810"/>
        <end position="833"/>
    </location>
</feature>
<dbReference type="GO" id="GO:0048477">
    <property type="term" value="P:oogenesis"/>
    <property type="evidence" value="ECO:0007669"/>
    <property type="project" value="UniProtKB-KW"/>
</dbReference>
<keyword evidence="6" id="KW-0221">Differentiation</keyword>
<feature type="compositionally biased region" description="Low complexity" evidence="10">
    <location>
        <begin position="546"/>
        <end position="557"/>
    </location>
</feature>
<feature type="compositionally biased region" description="Polar residues" evidence="10">
    <location>
        <begin position="669"/>
        <end position="696"/>
    </location>
</feature>
<feature type="compositionally biased region" description="Low complexity" evidence="10">
    <location>
        <begin position="1295"/>
        <end position="1310"/>
    </location>
</feature>
<feature type="region of interest" description="Disordered" evidence="10">
    <location>
        <begin position="885"/>
        <end position="970"/>
    </location>
</feature>
<dbReference type="SUPFAM" id="SSF50729">
    <property type="entry name" value="PH domain-like"/>
    <property type="match status" value="2"/>
</dbReference>
<evidence type="ECO:0000313" key="13">
    <source>
        <dbReference type="Proteomes" id="UP000515158"/>
    </source>
</evidence>
<dbReference type="GeneID" id="117647689"/>
<feature type="compositionally biased region" description="Polar residues" evidence="10">
    <location>
        <begin position="1159"/>
        <end position="1168"/>
    </location>
</feature>
<evidence type="ECO:0000256" key="10">
    <source>
        <dbReference type="SAM" id="MobiDB-lite"/>
    </source>
</evidence>
<feature type="compositionally biased region" description="Low complexity" evidence="10">
    <location>
        <begin position="1679"/>
        <end position="1697"/>
    </location>
</feature>